<dbReference type="EnsemblProtists" id="HpaT800249">
    <property type="protein sequence ID" value="HpaP800249"/>
    <property type="gene ID" value="HpaG800249"/>
</dbReference>
<dbReference type="Proteomes" id="UP000011713">
    <property type="component" value="Unassembled WGS sequence"/>
</dbReference>
<reference evidence="1" key="2">
    <citation type="submission" date="2015-06" db="UniProtKB">
        <authorList>
            <consortium name="EnsemblProtists"/>
        </authorList>
    </citation>
    <scope>IDENTIFICATION</scope>
    <source>
        <strain evidence="1">Emoy2</strain>
    </source>
</reference>
<organism evidence="1 2">
    <name type="scientific">Hyaloperonospora arabidopsidis (strain Emoy2)</name>
    <name type="common">Downy mildew agent</name>
    <name type="synonym">Peronospora arabidopsidis</name>
    <dbReference type="NCBI Taxonomy" id="559515"/>
    <lineage>
        <taxon>Eukaryota</taxon>
        <taxon>Sar</taxon>
        <taxon>Stramenopiles</taxon>
        <taxon>Oomycota</taxon>
        <taxon>Peronosporomycetes</taxon>
        <taxon>Peronosporales</taxon>
        <taxon>Peronosporaceae</taxon>
        <taxon>Hyaloperonospora</taxon>
    </lineage>
</organism>
<keyword evidence="2" id="KW-1185">Reference proteome</keyword>
<dbReference type="InterPro" id="IPR036388">
    <property type="entry name" value="WH-like_DNA-bd_sf"/>
</dbReference>
<dbReference type="VEuPathDB" id="FungiDB:HpaG800249"/>
<reference evidence="2" key="1">
    <citation type="journal article" date="2010" name="Science">
        <title>Signatures of adaptation to obligate biotrophy in the Hyaloperonospora arabidopsidis genome.</title>
        <authorList>
            <person name="Baxter L."/>
            <person name="Tripathy S."/>
            <person name="Ishaque N."/>
            <person name="Boot N."/>
            <person name="Cabral A."/>
            <person name="Kemen E."/>
            <person name="Thines M."/>
            <person name="Ah-Fong A."/>
            <person name="Anderson R."/>
            <person name="Badejoko W."/>
            <person name="Bittner-Eddy P."/>
            <person name="Boore J.L."/>
            <person name="Chibucos M.C."/>
            <person name="Coates M."/>
            <person name="Dehal P."/>
            <person name="Delehaunty K."/>
            <person name="Dong S."/>
            <person name="Downton P."/>
            <person name="Dumas B."/>
            <person name="Fabro G."/>
            <person name="Fronick C."/>
            <person name="Fuerstenberg S.I."/>
            <person name="Fulton L."/>
            <person name="Gaulin E."/>
            <person name="Govers F."/>
            <person name="Hughes L."/>
            <person name="Humphray S."/>
            <person name="Jiang R.H."/>
            <person name="Judelson H."/>
            <person name="Kamoun S."/>
            <person name="Kyung K."/>
            <person name="Meijer H."/>
            <person name="Minx P."/>
            <person name="Morris P."/>
            <person name="Nelson J."/>
            <person name="Phuntumart V."/>
            <person name="Qutob D."/>
            <person name="Rehmany A."/>
            <person name="Rougon-Cardoso A."/>
            <person name="Ryden P."/>
            <person name="Torto-Alalibo T."/>
            <person name="Studholme D."/>
            <person name="Wang Y."/>
            <person name="Win J."/>
            <person name="Wood J."/>
            <person name="Clifton S.W."/>
            <person name="Rogers J."/>
            <person name="Van den Ackerveken G."/>
            <person name="Jones J.D."/>
            <person name="McDowell J.M."/>
            <person name="Beynon J."/>
            <person name="Tyler B.M."/>
        </authorList>
    </citation>
    <scope>NUCLEOTIDE SEQUENCE [LARGE SCALE GENOMIC DNA]</scope>
    <source>
        <strain evidence="2">Emoy2</strain>
    </source>
</reference>
<evidence type="ECO:0000313" key="2">
    <source>
        <dbReference type="Proteomes" id="UP000011713"/>
    </source>
</evidence>
<protein>
    <recommendedName>
        <fullName evidence="3">HTH psq-type domain-containing protein</fullName>
    </recommendedName>
</protein>
<name>M4B1V2_HYAAE</name>
<dbReference type="HOGENOM" id="CLU_2693030_0_0_1"/>
<dbReference type="AlphaFoldDB" id="M4B1V2"/>
<dbReference type="Gene3D" id="1.10.10.10">
    <property type="entry name" value="Winged helix-like DNA-binding domain superfamily/Winged helix DNA-binding domain"/>
    <property type="match status" value="1"/>
</dbReference>
<dbReference type="EMBL" id="JH597776">
    <property type="status" value="NOT_ANNOTATED_CDS"/>
    <property type="molecule type" value="Genomic_DNA"/>
</dbReference>
<dbReference type="eggNOG" id="ENOG502S5Y0">
    <property type="taxonomic scope" value="Eukaryota"/>
</dbReference>
<accession>M4B1V2</accession>
<evidence type="ECO:0008006" key="3">
    <source>
        <dbReference type="Google" id="ProtNLM"/>
    </source>
</evidence>
<proteinExistence type="predicted"/>
<evidence type="ECO:0000313" key="1">
    <source>
        <dbReference type="EnsemblProtists" id="HpaP800249"/>
    </source>
</evidence>
<sequence>MVMRRGHYEKQDVVDALERVCHGESYAKVARTSSVPLRTLFKKAKDQQSGIPIEGLCRGTKPAISADLESQLVE</sequence>
<dbReference type="InParanoid" id="M4B1V2"/>